<feature type="transmembrane region" description="Helical" evidence="1">
    <location>
        <begin position="511"/>
        <end position="534"/>
    </location>
</feature>
<feature type="transmembrane region" description="Helical" evidence="1">
    <location>
        <begin position="423"/>
        <end position="440"/>
    </location>
</feature>
<name>A0AAU0URG9_9FIRM</name>
<sequence length="777" mass="83612">MRAANFAVLRMIAMFKGSLTKIPTAVVFAVGLLFLLTIPAAAAVPQVVVVTAEGLTINDISEASMPFVFRLASKGAVGLMNPKTASGYDRDDAFITLGAGRPAAAGRDTGEALAAGGELGGIQVADIYRIRNGKTAPDGGIVMLNIPGTLESNRRYKTAAVPGLLGETLKHQGIVAAVIGNGDIPGQLHREAVGMVMDRWGRVAQGNVSRDILKKGKTLLWYTDFDKLYHEVLASDNAGLLVVETGDMTRLEMIREDTLPTVWQRARQQALTRIDDFVKRLAQAPSFQDAVFVFVSPNPSRLAQSDKNFFTPLVVRGAGLKGQLTSGTTRRPGIVTNTDLTASIYRWLEVSAPTGITGRSLSAVPKADPVATLTAVNRRSVFTYRTRPPLIKGYILTQIIVIALALAGLFLRRPQVRHLKPILVALTAIPLSLLLVVPLNTLNFTAYLLMILAIAALLVAGAMALAKDKLLDPFIFISLVTTAAIVIDLLNNAPLMKHSTLGYDAMAGARYYGIGNEYMGVLIGASVIGSAAVYQRLLGRLASRQTGATLFPSASKKNLAQGERPINRTPIRTPVRTSIMVVPVAVLLVFLITIVGAPQIGANFGGTLASLSAFIFLIIGLWERRLNYQTILVAALLVLAAVAAFTFYDFQRPAEVQSHLGRMAHTILSGGPSVLWQLIYRKVSMNIKLIRWTIWSRVFLVLLSALAVLSFRPVGIFRYISRQYPYFHRGLLAVIAGSGAALVFNDSGIVAAATMMIFAVAPLVFIAVSTAQFPNKS</sequence>
<reference evidence="2 3" key="1">
    <citation type="submission" date="2023-04" db="EMBL/GenBank/DDBJ databases">
        <authorList>
            <person name="Hsu D."/>
        </authorList>
    </citation>
    <scope>NUCLEOTIDE SEQUENCE [LARGE SCALE GENOMIC DNA]</scope>
    <source>
        <strain evidence="2 3">MK1</strain>
    </source>
</reference>
<proteinExistence type="predicted"/>
<protein>
    <submittedName>
        <fullName evidence="2">Uncharacterized protein</fullName>
    </submittedName>
</protein>
<feature type="transmembrane region" description="Helical" evidence="1">
    <location>
        <begin position="694"/>
        <end position="714"/>
    </location>
</feature>
<dbReference type="KEGG" id="dbc:MFMK1_002718"/>
<keyword evidence="1" id="KW-1133">Transmembrane helix</keyword>
<dbReference type="SUPFAM" id="SSF53649">
    <property type="entry name" value="Alkaline phosphatase-like"/>
    <property type="match status" value="1"/>
</dbReference>
<evidence type="ECO:0000313" key="3">
    <source>
        <dbReference type="Proteomes" id="UP001329915"/>
    </source>
</evidence>
<feature type="transmembrane region" description="Helical" evidence="1">
    <location>
        <begin position="629"/>
        <end position="648"/>
    </location>
</feature>
<dbReference type="EMBL" id="CP121694">
    <property type="protein sequence ID" value="WRO22875.1"/>
    <property type="molecule type" value="Genomic_DNA"/>
</dbReference>
<keyword evidence="3" id="KW-1185">Reference proteome</keyword>
<feature type="transmembrane region" description="Helical" evidence="1">
    <location>
        <begin position="578"/>
        <end position="598"/>
    </location>
</feature>
<feature type="transmembrane region" description="Helical" evidence="1">
    <location>
        <begin position="750"/>
        <end position="771"/>
    </location>
</feature>
<feature type="transmembrane region" description="Helical" evidence="1">
    <location>
        <begin position="726"/>
        <end position="744"/>
    </location>
</feature>
<dbReference type="AlphaFoldDB" id="A0AAU0URG9"/>
<accession>A0AAU0URG9</accession>
<gene>
    <name evidence="2" type="ORF">MFMK1_002718</name>
</gene>
<keyword evidence="1" id="KW-0812">Transmembrane</keyword>
<feature type="transmembrane region" description="Helical" evidence="1">
    <location>
        <begin position="446"/>
        <end position="466"/>
    </location>
</feature>
<dbReference type="RefSeq" id="WP_366922271.1">
    <property type="nucleotide sequence ID" value="NZ_CP121694.1"/>
</dbReference>
<feature type="transmembrane region" description="Helical" evidence="1">
    <location>
        <begin position="473"/>
        <end position="491"/>
    </location>
</feature>
<evidence type="ECO:0000256" key="1">
    <source>
        <dbReference type="SAM" id="Phobius"/>
    </source>
</evidence>
<feature type="transmembrane region" description="Helical" evidence="1">
    <location>
        <begin position="393"/>
        <end position="411"/>
    </location>
</feature>
<organism evidence="2 3">
    <name type="scientific">Metallumcola ferriviriculae</name>
    <dbReference type="NCBI Taxonomy" id="3039180"/>
    <lineage>
        <taxon>Bacteria</taxon>
        <taxon>Bacillati</taxon>
        <taxon>Bacillota</taxon>
        <taxon>Clostridia</taxon>
        <taxon>Neomoorellales</taxon>
        <taxon>Desulfitibacteraceae</taxon>
        <taxon>Metallumcola</taxon>
    </lineage>
</organism>
<evidence type="ECO:0000313" key="2">
    <source>
        <dbReference type="EMBL" id="WRO22875.1"/>
    </source>
</evidence>
<dbReference type="InterPro" id="IPR017850">
    <property type="entry name" value="Alkaline_phosphatase_core_sf"/>
</dbReference>
<feature type="transmembrane region" description="Helical" evidence="1">
    <location>
        <begin position="604"/>
        <end position="622"/>
    </location>
</feature>
<keyword evidence="1" id="KW-0472">Membrane</keyword>
<dbReference type="Proteomes" id="UP001329915">
    <property type="component" value="Chromosome"/>
</dbReference>